<comment type="caution">
    <text evidence="1">The sequence shown here is derived from an EMBL/GenBank/DDBJ whole genome shotgun (WGS) entry which is preliminary data.</text>
</comment>
<evidence type="ECO:0000313" key="1">
    <source>
        <dbReference type="EMBL" id="CAJ0966088.1"/>
    </source>
</evidence>
<protein>
    <submittedName>
        <fullName evidence="1">Uncharacterized protein</fullName>
    </submittedName>
</protein>
<dbReference type="PANTHER" id="PTHR21301:SF13">
    <property type="match status" value="1"/>
</dbReference>
<accession>A0ABN9MK61</accession>
<keyword evidence="2" id="KW-1185">Reference proteome</keyword>
<evidence type="ECO:0000313" key="2">
    <source>
        <dbReference type="Proteomes" id="UP001176940"/>
    </source>
</evidence>
<name>A0ABN9MK61_9NEOB</name>
<dbReference type="PANTHER" id="PTHR21301">
    <property type="entry name" value="REVERSE TRANSCRIPTASE"/>
    <property type="match status" value="1"/>
</dbReference>
<organism evidence="1 2">
    <name type="scientific">Ranitomeya imitator</name>
    <name type="common">mimic poison frog</name>
    <dbReference type="NCBI Taxonomy" id="111125"/>
    <lineage>
        <taxon>Eukaryota</taxon>
        <taxon>Metazoa</taxon>
        <taxon>Chordata</taxon>
        <taxon>Craniata</taxon>
        <taxon>Vertebrata</taxon>
        <taxon>Euteleostomi</taxon>
        <taxon>Amphibia</taxon>
        <taxon>Batrachia</taxon>
        <taxon>Anura</taxon>
        <taxon>Neobatrachia</taxon>
        <taxon>Hyloidea</taxon>
        <taxon>Dendrobatidae</taxon>
        <taxon>Dendrobatinae</taxon>
        <taxon>Ranitomeya</taxon>
    </lineage>
</organism>
<dbReference type="EMBL" id="CAUEEQ010071875">
    <property type="protein sequence ID" value="CAJ0966088.1"/>
    <property type="molecule type" value="Genomic_DNA"/>
</dbReference>
<reference evidence="1" key="1">
    <citation type="submission" date="2023-07" db="EMBL/GenBank/DDBJ databases">
        <authorList>
            <person name="Stuckert A."/>
        </authorList>
    </citation>
    <scope>NUCLEOTIDE SEQUENCE</scope>
</reference>
<sequence>MIWNGGETSLTRFMQELNNNTFNLRFTYTGHANKIDFLDITLYVAEDGSIEMDLFRKETSVNSLLHAYSAHNYSVIKAIPVGQFLRNRWVCSMEARFERQSAILTEQFKARADNESGVRFISTSNFHWGRIQKILNKHWSILQTDSVLASQLTKSPLMIQGRGKNLKDNLVRSHYVAKNKNFFNVGSPRQGCFPCGSCVACSNILRCGTFKTSDGNREFISCNTNICDILYHIELKVRTREHVRDILAAKEATGLSSLKTLPRHFRTYHGSKPSGLKVRGIDKIHGGIRGDNIAKILAQRECKWIVILDTLATKGLIEKLSFDPFL</sequence>
<dbReference type="Proteomes" id="UP001176940">
    <property type="component" value="Unassembled WGS sequence"/>
</dbReference>
<gene>
    <name evidence="1" type="ORF">RIMI_LOCUS20931495</name>
</gene>
<proteinExistence type="predicted"/>